<dbReference type="EMBL" id="LAZR01023537">
    <property type="protein sequence ID" value="KKL78179.1"/>
    <property type="molecule type" value="Genomic_DNA"/>
</dbReference>
<evidence type="ECO:0000313" key="1">
    <source>
        <dbReference type="EMBL" id="KKL78179.1"/>
    </source>
</evidence>
<reference evidence="1" key="1">
    <citation type="journal article" date="2015" name="Nature">
        <title>Complex archaea that bridge the gap between prokaryotes and eukaryotes.</title>
        <authorList>
            <person name="Spang A."/>
            <person name="Saw J.H."/>
            <person name="Jorgensen S.L."/>
            <person name="Zaremba-Niedzwiedzka K."/>
            <person name="Martijn J."/>
            <person name="Lind A.E."/>
            <person name="van Eijk R."/>
            <person name="Schleper C."/>
            <person name="Guy L."/>
            <person name="Ettema T.J."/>
        </authorList>
    </citation>
    <scope>NUCLEOTIDE SEQUENCE</scope>
</reference>
<sequence>MNKEQLAKREEHLAMGFGGWITETGIYIPCTKPLQHIELAFKYSGQDEKTVEQWGWLKIGQKLTGDYKWDIHLVGCPTQKQLDTLWDWVNAETNELERLMRKSAMERATNYFGWAQASMEHMGRGLGLGADFSLLTIDGSNPDFLENTE</sequence>
<protein>
    <submittedName>
        <fullName evidence="1">Uncharacterized protein</fullName>
    </submittedName>
</protein>
<name>A0A0F9EVQ7_9ZZZZ</name>
<dbReference type="AlphaFoldDB" id="A0A0F9EVQ7"/>
<accession>A0A0F9EVQ7</accession>
<organism evidence="1">
    <name type="scientific">marine sediment metagenome</name>
    <dbReference type="NCBI Taxonomy" id="412755"/>
    <lineage>
        <taxon>unclassified sequences</taxon>
        <taxon>metagenomes</taxon>
        <taxon>ecological metagenomes</taxon>
    </lineage>
</organism>
<comment type="caution">
    <text evidence="1">The sequence shown here is derived from an EMBL/GenBank/DDBJ whole genome shotgun (WGS) entry which is preliminary data.</text>
</comment>
<gene>
    <name evidence="1" type="ORF">LCGC14_2027400</name>
</gene>
<proteinExistence type="predicted"/>